<dbReference type="Gene3D" id="3.30.70.20">
    <property type="match status" value="2"/>
</dbReference>
<reference evidence="6 7" key="1">
    <citation type="submission" date="2014-07" db="EMBL/GenBank/DDBJ databases">
        <title>Methanogenic archaea and the global carbon cycle.</title>
        <authorList>
            <person name="Henriksen J.R."/>
            <person name="Luke J."/>
            <person name="Reinhart S."/>
            <person name="Benedict M.N."/>
            <person name="Youngblut N.D."/>
            <person name="Metcalf M.E."/>
            <person name="Whitaker R.J."/>
            <person name="Metcalf W.W."/>
        </authorList>
    </citation>
    <scope>NUCLEOTIDE SEQUENCE [LARGE SCALE GENOMIC DNA]</scope>
    <source>
        <strain evidence="6 7">S-6</strain>
    </source>
</reference>
<evidence type="ECO:0000313" key="6">
    <source>
        <dbReference type="EMBL" id="AKB66246.1"/>
    </source>
</evidence>
<keyword evidence="3" id="KW-0408">Iron</keyword>
<dbReference type="Proteomes" id="UP000033097">
    <property type="component" value="Chromosome"/>
</dbReference>
<dbReference type="RefSeq" id="WP_015411957.1">
    <property type="nucleotide sequence ID" value="NZ_CP009512.1"/>
</dbReference>
<evidence type="ECO:0000256" key="2">
    <source>
        <dbReference type="ARBA" id="ARBA00022723"/>
    </source>
</evidence>
<evidence type="ECO:0000313" key="7">
    <source>
        <dbReference type="Proteomes" id="UP000033097"/>
    </source>
</evidence>
<dbReference type="KEGG" id="mmj:MSMAS_3050"/>
<sequence>MPALVNADECSGCGTCVDECPSEAITLDEEKGIAVVDQDECVECGACEEACPNQAIKVTE</sequence>
<dbReference type="HOGENOM" id="CLU_139698_5_6_2"/>
<name>A0A0E3LV18_METMZ</name>
<evidence type="ECO:0000259" key="5">
    <source>
        <dbReference type="PROSITE" id="PS51379"/>
    </source>
</evidence>
<evidence type="ECO:0000256" key="1">
    <source>
        <dbReference type="ARBA" id="ARBA00022485"/>
    </source>
</evidence>
<dbReference type="PANTHER" id="PTHR24960:SF79">
    <property type="entry name" value="PHOTOSYSTEM I IRON-SULFUR CENTER"/>
    <property type="match status" value="1"/>
</dbReference>
<dbReference type="GO" id="GO:0046872">
    <property type="term" value="F:metal ion binding"/>
    <property type="evidence" value="ECO:0007669"/>
    <property type="project" value="UniProtKB-KW"/>
</dbReference>
<feature type="domain" description="4Fe-4S ferredoxin-type" evidence="5">
    <location>
        <begin position="1"/>
        <end position="30"/>
    </location>
</feature>
<feature type="domain" description="4Fe-4S ferredoxin-type" evidence="5">
    <location>
        <begin position="32"/>
        <end position="60"/>
    </location>
</feature>
<keyword evidence="2" id="KW-0479">Metal-binding</keyword>
<dbReference type="EMBL" id="CP009512">
    <property type="protein sequence ID" value="AKB66246.1"/>
    <property type="molecule type" value="Genomic_DNA"/>
</dbReference>
<keyword evidence="1" id="KW-0004">4Fe-4S</keyword>
<dbReference type="InterPro" id="IPR017900">
    <property type="entry name" value="4Fe4S_Fe_S_CS"/>
</dbReference>
<gene>
    <name evidence="6" type="ORF">MSMAS_3050</name>
</gene>
<dbReference type="GeneID" id="24866225"/>
<dbReference type="AlphaFoldDB" id="A0A0E3LV18"/>
<dbReference type="GO" id="GO:0016491">
    <property type="term" value="F:oxidoreductase activity"/>
    <property type="evidence" value="ECO:0007669"/>
    <property type="project" value="UniProtKB-ARBA"/>
</dbReference>
<dbReference type="PROSITE" id="PS51379">
    <property type="entry name" value="4FE4S_FER_2"/>
    <property type="match status" value="2"/>
</dbReference>
<protein>
    <submittedName>
        <fullName evidence="6">Ferredoxin</fullName>
    </submittedName>
</protein>
<dbReference type="PROSITE" id="PS00198">
    <property type="entry name" value="4FE4S_FER_1"/>
    <property type="match status" value="1"/>
</dbReference>
<organism evidence="6 7">
    <name type="scientific">Methanosarcina mazei S-6</name>
    <dbReference type="NCBI Taxonomy" id="213585"/>
    <lineage>
        <taxon>Archaea</taxon>
        <taxon>Methanobacteriati</taxon>
        <taxon>Methanobacteriota</taxon>
        <taxon>Stenosarchaea group</taxon>
        <taxon>Methanomicrobia</taxon>
        <taxon>Methanosarcinales</taxon>
        <taxon>Methanosarcinaceae</taxon>
        <taxon>Methanosarcina</taxon>
    </lineage>
</organism>
<accession>A0A0E3LV18</accession>
<dbReference type="GO" id="GO:0051539">
    <property type="term" value="F:4 iron, 4 sulfur cluster binding"/>
    <property type="evidence" value="ECO:0007669"/>
    <property type="project" value="UniProtKB-KW"/>
</dbReference>
<dbReference type="Pfam" id="PF12838">
    <property type="entry name" value="Fer4_7"/>
    <property type="match status" value="1"/>
</dbReference>
<evidence type="ECO:0000256" key="3">
    <source>
        <dbReference type="ARBA" id="ARBA00023004"/>
    </source>
</evidence>
<dbReference type="InterPro" id="IPR050157">
    <property type="entry name" value="PSI_iron-sulfur_center"/>
</dbReference>
<dbReference type="InterPro" id="IPR017896">
    <property type="entry name" value="4Fe4S_Fe-S-bd"/>
</dbReference>
<keyword evidence="4" id="KW-0411">Iron-sulfur</keyword>
<evidence type="ECO:0000256" key="4">
    <source>
        <dbReference type="ARBA" id="ARBA00023014"/>
    </source>
</evidence>
<dbReference type="PATRIC" id="fig|213585.10.peg.3824"/>
<proteinExistence type="predicted"/>
<dbReference type="PANTHER" id="PTHR24960">
    <property type="entry name" value="PHOTOSYSTEM I IRON-SULFUR CENTER-RELATED"/>
    <property type="match status" value="1"/>
</dbReference>
<dbReference type="SUPFAM" id="SSF54862">
    <property type="entry name" value="4Fe-4S ferredoxins"/>
    <property type="match status" value="1"/>
</dbReference>